<evidence type="ECO:0000313" key="3">
    <source>
        <dbReference type="Proteomes" id="UP000193642"/>
    </source>
</evidence>
<organism evidence="2 3">
    <name type="scientific">Rhizoclosmatium globosum</name>
    <dbReference type="NCBI Taxonomy" id="329046"/>
    <lineage>
        <taxon>Eukaryota</taxon>
        <taxon>Fungi</taxon>
        <taxon>Fungi incertae sedis</taxon>
        <taxon>Chytridiomycota</taxon>
        <taxon>Chytridiomycota incertae sedis</taxon>
        <taxon>Chytridiomycetes</taxon>
        <taxon>Chytridiales</taxon>
        <taxon>Chytriomycetaceae</taxon>
        <taxon>Rhizoclosmatium</taxon>
    </lineage>
</organism>
<evidence type="ECO:0000313" key="2">
    <source>
        <dbReference type="EMBL" id="ORY42538.1"/>
    </source>
</evidence>
<dbReference type="EMBL" id="MCGO01000028">
    <property type="protein sequence ID" value="ORY42538.1"/>
    <property type="molecule type" value="Genomic_DNA"/>
</dbReference>
<dbReference type="Proteomes" id="UP000193642">
    <property type="component" value="Unassembled WGS sequence"/>
</dbReference>
<evidence type="ECO:0000256" key="1">
    <source>
        <dbReference type="SAM" id="MobiDB-lite"/>
    </source>
</evidence>
<feature type="region of interest" description="Disordered" evidence="1">
    <location>
        <begin position="1"/>
        <end position="88"/>
    </location>
</feature>
<protein>
    <submittedName>
        <fullName evidence="2">Uncharacterized protein</fullName>
    </submittedName>
</protein>
<gene>
    <name evidence="2" type="ORF">BCR33DRAFT_297416</name>
</gene>
<sequence length="104" mass="10561">MLPNGSSEDEAGSYGTSPHSTSSSTSSSTIGSTLRASTTGLPTSPASSISIDTDRAGLTDRLALRRPDSISRSKGGGGGGPSATRLRSRSSHFHALGCILGYNY</sequence>
<feature type="compositionally biased region" description="Polar residues" evidence="1">
    <location>
        <begin position="34"/>
        <end position="51"/>
    </location>
</feature>
<name>A0A1Y2C672_9FUNG</name>
<keyword evidence="3" id="KW-1185">Reference proteome</keyword>
<reference evidence="2 3" key="1">
    <citation type="submission" date="2016-07" db="EMBL/GenBank/DDBJ databases">
        <title>Pervasive Adenine N6-methylation of Active Genes in Fungi.</title>
        <authorList>
            <consortium name="DOE Joint Genome Institute"/>
            <person name="Mondo S.J."/>
            <person name="Dannebaum R.O."/>
            <person name="Kuo R.C."/>
            <person name="Labutti K."/>
            <person name="Haridas S."/>
            <person name="Kuo A."/>
            <person name="Salamov A."/>
            <person name="Ahrendt S.R."/>
            <person name="Lipzen A."/>
            <person name="Sullivan W."/>
            <person name="Andreopoulos W.B."/>
            <person name="Clum A."/>
            <person name="Lindquist E."/>
            <person name="Daum C."/>
            <person name="Ramamoorthy G.K."/>
            <person name="Gryganskyi A."/>
            <person name="Culley D."/>
            <person name="Magnuson J.K."/>
            <person name="James T.Y."/>
            <person name="O'Malley M.A."/>
            <person name="Stajich J.E."/>
            <person name="Spatafora J.W."/>
            <person name="Visel A."/>
            <person name="Grigoriev I.V."/>
        </authorList>
    </citation>
    <scope>NUCLEOTIDE SEQUENCE [LARGE SCALE GENOMIC DNA]</scope>
    <source>
        <strain evidence="2 3">JEL800</strain>
    </source>
</reference>
<comment type="caution">
    <text evidence="2">The sequence shown here is derived from an EMBL/GenBank/DDBJ whole genome shotgun (WGS) entry which is preliminary data.</text>
</comment>
<feature type="compositionally biased region" description="Basic and acidic residues" evidence="1">
    <location>
        <begin position="52"/>
        <end position="71"/>
    </location>
</feature>
<accession>A0A1Y2C672</accession>
<feature type="compositionally biased region" description="Low complexity" evidence="1">
    <location>
        <begin position="12"/>
        <end position="33"/>
    </location>
</feature>
<dbReference type="AlphaFoldDB" id="A0A1Y2C672"/>
<proteinExistence type="predicted"/>